<evidence type="ECO:0000313" key="2">
    <source>
        <dbReference type="EMBL" id="MBB2989628.1"/>
    </source>
</evidence>
<feature type="domain" description="DUF732" evidence="1">
    <location>
        <begin position="11"/>
        <end position="82"/>
    </location>
</feature>
<comment type="caution">
    <text evidence="2">The sequence shown here is derived from an EMBL/GenBank/DDBJ whole genome shotgun (WGS) entry which is preliminary data.</text>
</comment>
<accession>A0A839PZT2</accession>
<keyword evidence="3" id="KW-1185">Reference proteome</keyword>
<evidence type="ECO:0000259" key="1">
    <source>
        <dbReference type="Pfam" id="PF05305"/>
    </source>
</evidence>
<sequence length="85" mass="9093">MAAPASAAPQDAVFLQRLTASGITYENAYGIVLYAHKVCRALDLGMSVDSVVDNVFTESPALTDRESAADYVVIAYMTYCPSHST</sequence>
<name>A0A839PZT2_MYCIR</name>
<dbReference type="InterPro" id="IPR007969">
    <property type="entry name" value="DUF732"/>
</dbReference>
<dbReference type="Pfam" id="PF05305">
    <property type="entry name" value="DUF732"/>
    <property type="match status" value="1"/>
</dbReference>
<dbReference type="Proteomes" id="UP000550501">
    <property type="component" value="Unassembled WGS sequence"/>
</dbReference>
<dbReference type="AlphaFoldDB" id="A0A839PZT2"/>
<reference evidence="2 3" key="1">
    <citation type="submission" date="2020-08" db="EMBL/GenBank/DDBJ databases">
        <title>The Agave Microbiome: Exploring the role of microbial communities in plant adaptations to desert environments.</title>
        <authorList>
            <person name="Partida-Martinez L.P."/>
        </authorList>
    </citation>
    <scope>NUCLEOTIDE SEQUENCE [LARGE SCALE GENOMIC DNA]</scope>
    <source>
        <strain evidence="2 3">AT2.18</strain>
    </source>
</reference>
<gene>
    <name evidence="2" type="ORF">FHR72_001091</name>
</gene>
<dbReference type="EMBL" id="JACHVU010000002">
    <property type="protein sequence ID" value="MBB2989628.1"/>
    <property type="molecule type" value="Genomic_DNA"/>
</dbReference>
<dbReference type="RefSeq" id="WP_311736061.1">
    <property type="nucleotide sequence ID" value="NZ_JACHVU010000002.1"/>
</dbReference>
<evidence type="ECO:0000313" key="3">
    <source>
        <dbReference type="Proteomes" id="UP000550501"/>
    </source>
</evidence>
<organism evidence="2 3">
    <name type="scientific">Mycolicibacterium iranicum</name>
    <name type="common">Mycobacterium iranicum</name>
    <dbReference type="NCBI Taxonomy" id="912594"/>
    <lineage>
        <taxon>Bacteria</taxon>
        <taxon>Bacillati</taxon>
        <taxon>Actinomycetota</taxon>
        <taxon>Actinomycetes</taxon>
        <taxon>Mycobacteriales</taxon>
        <taxon>Mycobacteriaceae</taxon>
        <taxon>Mycolicibacterium</taxon>
    </lineage>
</organism>
<proteinExistence type="predicted"/>
<protein>
    <recommendedName>
        <fullName evidence="1">DUF732 domain-containing protein</fullName>
    </recommendedName>
</protein>